<keyword evidence="5" id="KW-1185">Reference proteome</keyword>
<dbReference type="EMBL" id="LACI01001542">
    <property type="protein sequence ID" value="KJU84291.1"/>
    <property type="molecule type" value="Genomic_DNA"/>
</dbReference>
<dbReference type="PROSITE" id="PS50109">
    <property type="entry name" value="HIS_KIN"/>
    <property type="match status" value="1"/>
</dbReference>
<evidence type="ECO:0000256" key="2">
    <source>
        <dbReference type="ARBA" id="ARBA00012438"/>
    </source>
</evidence>
<dbReference type="SUPFAM" id="SSF55874">
    <property type="entry name" value="ATPase domain of HSP90 chaperone/DNA topoisomerase II/histidine kinase"/>
    <property type="match status" value="1"/>
</dbReference>
<dbReference type="InterPro" id="IPR036890">
    <property type="entry name" value="HATPase_C_sf"/>
</dbReference>
<dbReference type="EC" id="2.7.13.3" evidence="2"/>
<feature type="domain" description="Histidine kinase" evidence="3">
    <location>
        <begin position="13"/>
        <end position="96"/>
    </location>
</feature>
<accession>A0A0F3GQW5</accession>
<dbReference type="PANTHER" id="PTHR43065">
    <property type="entry name" value="SENSOR HISTIDINE KINASE"/>
    <property type="match status" value="1"/>
</dbReference>
<dbReference type="SMART" id="SM00387">
    <property type="entry name" value="HATPase_c"/>
    <property type="match status" value="1"/>
</dbReference>
<dbReference type="InterPro" id="IPR003594">
    <property type="entry name" value="HATPase_dom"/>
</dbReference>
<dbReference type="GO" id="GO:0004673">
    <property type="term" value="F:protein histidine kinase activity"/>
    <property type="evidence" value="ECO:0007669"/>
    <property type="project" value="UniProtKB-EC"/>
</dbReference>
<evidence type="ECO:0000259" key="3">
    <source>
        <dbReference type="PROSITE" id="PS50109"/>
    </source>
</evidence>
<name>A0A0F3GQW5_9BACT</name>
<sequence>MGNGQVEQIYPGIIIEVIDKEREIVVEYRDDGKGMSAENLKRVFEPFFTTRRGTGGTGLGLHIVYNIATQTFGGHIECRSIEGEGTRFLITFPVSAQESCKRLWR</sequence>
<evidence type="ECO:0000256" key="1">
    <source>
        <dbReference type="ARBA" id="ARBA00000085"/>
    </source>
</evidence>
<organism evidence="4 5">
    <name type="scientific">Candidatus Magnetobacterium bavaricum</name>
    <dbReference type="NCBI Taxonomy" id="29290"/>
    <lineage>
        <taxon>Bacteria</taxon>
        <taxon>Pseudomonadati</taxon>
        <taxon>Nitrospirota</taxon>
        <taxon>Thermodesulfovibrionia</taxon>
        <taxon>Thermodesulfovibrionales</taxon>
        <taxon>Candidatus Magnetobacteriaceae</taxon>
        <taxon>Candidatus Magnetobacterium</taxon>
    </lineage>
</organism>
<dbReference type="InterPro" id="IPR005467">
    <property type="entry name" value="His_kinase_dom"/>
</dbReference>
<dbReference type="GO" id="GO:0005524">
    <property type="term" value="F:ATP binding"/>
    <property type="evidence" value="ECO:0007669"/>
    <property type="project" value="UniProtKB-KW"/>
</dbReference>
<gene>
    <name evidence="4" type="ORF">MBAV_003513</name>
</gene>
<comment type="caution">
    <text evidence="4">The sequence shown here is derived from an EMBL/GenBank/DDBJ whole genome shotgun (WGS) entry which is preliminary data.</text>
</comment>
<keyword evidence="4" id="KW-0547">Nucleotide-binding</keyword>
<protein>
    <recommendedName>
        <fullName evidence="2">histidine kinase</fullName>
        <ecNumber evidence="2">2.7.13.3</ecNumber>
    </recommendedName>
</protein>
<reference evidence="4 5" key="1">
    <citation type="submission" date="2015-02" db="EMBL/GenBank/DDBJ databases">
        <title>Single-cell genomics of uncultivated deep-branching MTB reveals a conserved set of magnetosome genes.</title>
        <authorList>
            <person name="Kolinko S."/>
            <person name="Richter M."/>
            <person name="Glockner F.O."/>
            <person name="Brachmann A."/>
            <person name="Schuler D."/>
        </authorList>
    </citation>
    <scope>NUCLEOTIDE SEQUENCE [LARGE SCALE GENOMIC DNA]</scope>
    <source>
        <strain evidence="4">TM-1</strain>
    </source>
</reference>
<evidence type="ECO:0000313" key="5">
    <source>
        <dbReference type="Proteomes" id="UP000033423"/>
    </source>
</evidence>
<dbReference type="Pfam" id="PF02518">
    <property type="entry name" value="HATPase_c"/>
    <property type="match status" value="1"/>
</dbReference>
<evidence type="ECO:0000313" key="4">
    <source>
        <dbReference type="EMBL" id="KJU84291.1"/>
    </source>
</evidence>
<dbReference type="Proteomes" id="UP000033423">
    <property type="component" value="Unassembled WGS sequence"/>
</dbReference>
<comment type="catalytic activity">
    <reaction evidence="1">
        <text>ATP + protein L-histidine = ADP + protein N-phospho-L-histidine.</text>
        <dbReference type="EC" id="2.7.13.3"/>
    </reaction>
</comment>
<dbReference type="PATRIC" id="fig|29290.4.peg.4674"/>
<proteinExistence type="predicted"/>
<dbReference type="AlphaFoldDB" id="A0A0F3GQW5"/>
<dbReference type="InterPro" id="IPR004358">
    <property type="entry name" value="Sig_transdc_His_kin-like_C"/>
</dbReference>
<dbReference type="PRINTS" id="PR00344">
    <property type="entry name" value="BCTRLSENSOR"/>
</dbReference>
<dbReference type="Gene3D" id="3.30.565.10">
    <property type="entry name" value="Histidine kinase-like ATPase, C-terminal domain"/>
    <property type="match status" value="1"/>
</dbReference>
<keyword evidence="4" id="KW-0067">ATP-binding</keyword>